<keyword evidence="1 4" id="KW-0808">Transferase</keyword>
<dbReference type="Proteomes" id="UP001200145">
    <property type="component" value="Unassembled WGS sequence"/>
</dbReference>
<dbReference type="EMBL" id="JAKEVY010000004">
    <property type="protein sequence ID" value="MCF1716380.1"/>
    <property type="molecule type" value="Genomic_DNA"/>
</dbReference>
<keyword evidence="4" id="KW-0328">Glycosyltransferase</keyword>
<feature type="domain" description="Glycosyl transferase family 1" evidence="2">
    <location>
        <begin position="228"/>
        <end position="367"/>
    </location>
</feature>
<evidence type="ECO:0000259" key="3">
    <source>
        <dbReference type="Pfam" id="PF13439"/>
    </source>
</evidence>
<reference evidence="4 5" key="1">
    <citation type="submission" date="2022-01" db="EMBL/GenBank/DDBJ databases">
        <title>Flavihumibacter sp. nov., isolated from sediment of a river.</title>
        <authorList>
            <person name="Liu H."/>
        </authorList>
    </citation>
    <scope>NUCLEOTIDE SEQUENCE [LARGE SCALE GENOMIC DNA]</scope>
    <source>
        <strain evidence="4 5">RY-1</strain>
    </source>
</reference>
<evidence type="ECO:0000313" key="5">
    <source>
        <dbReference type="Proteomes" id="UP001200145"/>
    </source>
</evidence>
<evidence type="ECO:0000256" key="1">
    <source>
        <dbReference type="ARBA" id="ARBA00022679"/>
    </source>
</evidence>
<dbReference type="InterPro" id="IPR028098">
    <property type="entry name" value="Glyco_trans_4-like_N"/>
</dbReference>
<dbReference type="Pfam" id="PF00534">
    <property type="entry name" value="Glycos_transf_1"/>
    <property type="match status" value="1"/>
</dbReference>
<evidence type="ECO:0000259" key="2">
    <source>
        <dbReference type="Pfam" id="PF00534"/>
    </source>
</evidence>
<dbReference type="InterPro" id="IPR001296">
    <property type="entry name" value="Glyco_trans_1"/>
</dbReference>
<dbReference type="GO" id="GO:0016757">
    <property type="term" value="F:glycosyltransferase activity"/>
    <property type="evidence" value="ECO:0007669"/>
    <property type="project" value="UniProtKB-KW"/>
</dbReference>
<proteinExistence type="predicted"/>
<dbReference type="PANTHER" id="PTHR46401">
    <property type="entry name" value="GLYCOSYLTRANSFERASE WBBK-RELATED"/>
    <property type="match status" value="1"/>
</dbReference>
<dbReference type="PANTHER" id="PTHR46401:SF2">
    <property type="entry name" value="GLYCOSYLTRANSFERASE WBBK-RELATED"/>
    <property type="match status" value="1"/>
</dbReference>
<evidence type="ECO:0000313" key="4">
    <source>
        <dbReference type="EMBL" id="MCF1716380.1"/>
    </source>
</evidence>
<feature type="domain" description="Glycosyltransferase subfamily 4-like N-terminal" evidence="3">
    <location>
        <begin position="75"/>
        <end position="214"/>
    </location>
</feature>
<dbReference type="Gene3D" id="3.40.50.2000">
    <property type="entry name" value="Glycogen Phosphorylase B"/>
    <property type="match status" value="2"/>
</dbReference>
<protein>
    <submittedName>
        <fullName evidence="4">Glycosyltransferase</fullName>
        <ecNumber evidence="4">2.4.-.-</ecNumber>
    </submittedName>
</protein>
<gene>
    <name evidence="4" type="ORF">L0U88_17190</name>
</gene>
<comment type="caution">
    <text evidence="4">The sequence shown here is derived from an EMBL/GenBank/DDBJ whole genome shotgun (WGS) entry which is preliminary data.</text>
</comment>
<name>A0ABS9BM35_9BACT</name>
<dbReference type="RefSeq" id="WP_234867524.1">
    <property type="nucleotide sequence ID" value="NZ_JAKEVY010000004.1"/>
</dbReference>
<organism evidence="4 5">
    <name type="scientific">Flavihumibacter fluminis</name>
    <dbReference type="NCBI Taxonomy" id="2909236"/>
    <lineage>
        <taxon>Bacteria</taxon>
        <taxon>Pseudomonadati</taxon>
        <taxon>Bacteroidota</taxon>
        <taxon>Chitinophagia</taxon>
        <taxon>Chitinophagales</taxon>
        <taxon>Chitinophagaceae</taxon>
        <taxon>Flavihumibacter</taxon>
    </lineage>
</organism>
<sequence>MKVLQVNTTINSGSTGRIAEGIGEVIRKSGGDSYIAGSVGSSVSSQSKIVGNKLDKTTHILRSLFLDQHGLGSQNSTKEFVKYIEQVQPDIIHLHNVHGYYLNIQILFNFLKTYNRPLVWTFHDCWPFTGHCAYFDRVNCNKWITGCNRCPLIHKYPASFFYDRSEKNYMLKKQLFQGVNNLTVVTPSKWLKNFVEQSFFKENKVIVIPNGIDTVQFSPKEELHDSLVKKYRLPSKRIVLGVANVWDDRKGLNDFIELSALIDLTYVIVLVGLNDKQIKSLPHNIIGIKRTESISELAGLYSIADVFINPTKIDNFPTTNLEAMSCGTPVITYDTGGCKEAINAETGYVIQKGNIDQLLESIHKISDVGKKAYSENCISHIHSNYNKHDRFRDYFHLYESLT</sequence>
<dbReference type="SUPFAM" id="SSF53756">
    <property type="entry name" value="UDP-Glycosyltransferase/glycogen phosphorylase"/>
    <property type="match status" value="1"/>
</dbReference>
<keyword evidence="5" id="KW-1185">Reference proteome</keyword>
<dbReference type="Pfam" id="PF13439">
    <property type="entry name" value="Glyco_transf_4"/>
    <property type="match status" value="1"/>
</dbReference>
<dbReference type="EC" id="2.4.-.-" evidence="4"/>
<accession>A0ABS9BM35</accession>